<protein>
    <submittedName>
        <fullName evidence="5">Ribosomal protein L14</fullName>
    </submittedName>
</protein>
<dbReference type="GO" id="GO:0003735">
    <property type="term" value="F:structural constituent of ribosome"/>
    <property type="evidence" value="ECO:0007669"/>
    <property type="project" value="InterPro"/>
</dbReference>
<dbReference type="AlphaFoldDB" id="V9PAD4"/>
<dbReference type="EMBL" id="KF387569">
    <property type="protein sequence ID" value="AGW52217.1"/>
    <property type="molecule type" value="Genomic_DNA"/>
</dbReference>
<dbReference type="GO" id="GO:0005762">
    <property type="term" value="C:mitochondrial large ribosomal subunit"/>
    <property type="evidence" value="ECO:0007669"/>
    <property type="project" value="TreeGrafter"/>
</dbReference>
<dbReference type="HAMAP" id="MF_01367">
    <property type="entry name" value="Ribosomal_uL14"/>
    <property type="match status" value="1"/>
</dbReference>
<proteinExistence type="inferred from homology"/>
<evidence type="ECO:0000256" key="4">
    <source>
        <dbReference type="RuleBase" id="RU003949"/>
    </source>
</evidence>
<dbReference type="PANTHER" id="PTHR11761:SF3">
    <property type="entry name" value="LARGE RIBOSOMAL SUBUNIT PROTEIN UL14M"/>
    <property type="match status" value="1"/>
</dbReference>
<keyword evidence="5" id="KW-0496">Mitochondrion</keyword>
<dbReference type="CDD" id="cd00337">
    <property type="entry name" value="Ribosomal_uL14"/>
    <property type="match status" value="1"/>
</dbReference>
<dbReference type="GeneID" id="18251352"/>
<dbReference type="InterPro" id="IPR000218">
    <property type="entry name" value="Ribosomal_uL14"/>
</dbReference>
<sequence length="124" mass="13290">MIITGSRLHVVDNSGARKVRCLKIYGVQPKGYGGVGATILVSVRSLSPKIQNPKVRVGSMYKAVIVNTLKPRQRADGSSLAHGYNACVLLNAQGGPLGTRVHTHAGVELRREHTKILSLAPRTV</sequence>
<geneLocation type="mitochondrion" evidence="5"/>
<reference evidence="5" key="1">
    <citation type="journal article" date="2013" name="PLoS ONE">
        <title>The Mitochondrial Genome of the Prasinophyte Prasinoderma coloniale Reveals Two Trans-Spliced Group I Introns in the Large Subunit rRNA Gene.</title>
        <authorList>
            <person name="Pombert J.F."/>
            <person name="Otis C."/>
            <person name="Turmel M."/>
            <person name="Lemieux C."/>
        </authorList>
    </citation>
    <scope>NUCLEOTIDE SEQUENCE</scope>
</reference>
<gene>
    <name evidence="5" type="primary">rpl14</name>
</gene>
<dbReference type="RefSeq" id="YP_008999851.1">
    <property type="nucleotide sequence ID" value="NC_023355.1"/>
</dbReference>
<organism evidence="5">
    <name type="scientific">Prasinoderma coloniale</name>
    <dbReference type="NCBI Taxonomy" id="156133"/>
    <lineage>
        <taxon>Eukaryota</taxon>
        <taxon>Viridiplantae</taxon>
        <taxon>Prasinodermophyta</taxon>
        <taxon>Prasinodermophyceae</taxon>
        <taxon>Prasinodermales</taxon>
        <taxon>Prasinodermaceae</taxon>
        <taxon>Prasinoderma</taxon>
    </lineage>
</organism>
<dbReference type="Pfam" id="PF00238">
    <property type="entry name" value="Ribosomal_L14"/>
    <property type="match status" value="1"/>
</dbReference>
<dbReference type="SMART" id="SM01374">
    <property type="entry name" value="Ribosomal_L14"/>
    <property type="match status" value="1"/>
</dbReference>
<name>V9PAD4_9VIRI</name>
<keyword evidence="3 4" id="KW-0687">Ribonucleoprotein</keyword>
<dbReference type="InterPro" id="IPR036853">
    <property type="entry name" value="Ribosomal_uL14_sf"/>
</dbReference>
<dbReference type="GO" id="GO:0070180">
    <property type="term" value="F:large ribosomal subunit rRNA binding"/>
    <property type="evidence" value="ECO:0007669"/>
    <property type="project" value="TreeGrafter"/>
</dbReference>
<evidence type="ECO:0000313" key="5">
    <source>
        <dbReference type="EMBL" id="AGW52217.1"/>
    </source>
</evidence>
<dbReference type="GO" id="GO:0006412">
    <property type="term" value="P:translation"/>
    <property type="evidence" value="ECO:0007669"/>
    <property type="project" value="InterPro"/>
</dbReference>
<dbReference type="SUPFAM" id="SSF50193">
    <property type="entry name" value="Ribosomal protein L14"/>
    <property type="match status" value="1"/>
</dbReference>
<keyword evidence="2 4" id="KW-0689">Ribosomal protein</keyword>
<comment type="similarity">
    <text evidence="1 4">Belongs to the universal ribosomal protein uL14 family.</text>
</comment>
<accession>V9PAD4</accession>
<evidence type="ECO:0000256" key="3">
    <source>
        <dbReference type="ARBA" id="ARBA00023274"/>
    </source>
</evidence>
<dbReference type="PANTHER" id="PTHR11761">
    <property type="entry name" value="50S/60S RIBOSOMAL PROTEIN L14/L23"/>
    <property type="match status" value="1"/>
</dbReference>
<evidence type="ECO:0000256" key="2">
    <source>
        <dbReference type="ARBA" id="ARBA00022980"/>
    </source>
</evidence>
<evidence type="ECO:0000256" key="1">
    <source>
        <dbReference type="ARBA" id="ARBA00010745"/>
    </source>
</evidence>
<dbReference type="Gene3D" id="2.40.150.20">
    <property type="entry name" value="Ribosomal protein L14"/>
    <property type="match status" value="1"/>
</dbReference>